<proteinExistence type="predicted"/>
<dbReference type="AlphaFoldDB" id="A0A9X1RIK0"/>
<dbReference type="Proteomes" id="UP001139012">
    <property type="component" value="Unassembled WGS sequence"/>
</dbReference>
<reference evidence="1" key="1">
    <citation type="submission" date="2022-01" db="EMBL/GenBank/DDBJ databases">
        <title>Genome sequnece data of strain Bradyrhizobium sp. nov.</title>
        <authorList>
            <person name="Zhang J."/>
        </authorList>
    </citation>
    <scope>NUCLEOTIDE SEQUENCE</scope>
    <source>
        <strain evidence="2">WYCCWR 12774</strain>
        <strain evidence="1">WYCCWR 13023</strain>
    </source>
</reference>
<sequence length="75" mass="8070">MKKVVKSDVIGQQGMSLIEGIVLLEFMFYPTGGVEAEIDGFIELRDAETGEVATGSVQYLSHIDQATTPVSESCC</sequence>
<organism evidence="1 4">
    <name type="scientific">Bradyrhizobium zhengyangense</name>
    <dbReference type="NCBI Taxonomy" id="2911009"/>
    <lineage>
        <taxon>Bacteria</taxon>
        <taxon>Pseudomonadati</taxon>
        <taxon>Pseudomonadota</taxon>
        <taxon>Alphaproteobacteria</taxon>
        <taxon>Hyphomicrobiales</taxon>
        <taxon>Nitrobacteraceae</taxon>
        <taxon>Bradyrhizobium</taxon>
    </lineage>
</organism>
<name>A0A9X1RIK0_9BRAD</name>
<evidence type="ECO:0000313" key="4">
    <source>
        <dbReference type="Proteomes" id="UP001139054"/>
    </source>
</evidence>
<protein>
    <submittedName>
        <fullName evidence="1">Uncharacterized protein</fullName>
    </submittedName>
</protein>
<dbReference type="RefSeq" id="WP_188637434.1">
    <property type="nucleotide sequence ID" value="NZ_JAKLTY010000034.1"/>
</dbReference>
<accession>A0A9X1RIK0</accession>
<evidence type="ECO:0000313" key="2">
    <source>
        <dbReference type="EMBL" id="MCG2672727.1"/>
    </source>
</evidence>
<dbReference type="EMBL" id="JAKLUA010000024">
    <property type="protein sequence ID" value="MCG2672727.1"/>
    <property type="molecule type" value="Genomic_DNA"/>
</dbReference>
<evidence type="ECO:0000313" key="1">
    <source>
        <dbReference type="EMBL" id="MCG2631932.1"/>
    </source>
</evidence>
<dbReference type="EMBL" id="JAKLTY010000034">
    <property type="protein sequence ID" value="MCG2631932.1"/>
    <property type="molecule type" value="Genomic_DNA"/>
</dbReference>
<evidence type="ECO:0000313" key="3">
    <source>
        <dbReference type="Proteomes" id="UP001139012"/>
    </source>
</evidence>
<gene>
    <name evidence="2" type="ORF">L6637_37910</name>
    <name evidence="1" type="ORF">L6654_35490</name>
</gene>
<comment type="caution">
    <text evidence="1">The sequence shown here is derived from an EMBL/GenBank/DDBJ whole genome shotgun (WGS) entry which is preliminary data.</text>
</comment>
<dbReference type="Proteomes" id="UP001139054">
    <property type="component" value="Unassembled WGS sequence"/>
</dbReference>
<keyword evidence="3" id="KW-1185">Reference proteome</keyword>